<dbReference type="PANTHER" id="PTHR31625">
    <property type="match status" value="1"/>
</dbReference>
<name>A0AAV5F066_ELECO</name>
<accession>A0AAV5F066</accession>
<dbReference type="InterPro" id="IPR051504">
    <property type="entry name" value="Plant_metabolite_acyltrans"/>
</dbReference>
<evidence type="ECO:0000313" key="3">
    <source>
        <dbReference type="EMBL" id="GJN28221.1"/>
    </source>
</evidence>
<dbReference type="EMBL" id="BQKI01000080">
    <property type="protein sequence ID" value="GJN28221.1"/>
    <property type="molecule type" value="Genomic_DNA"/>
</dbReference>
<dbReference type="Gene3D" id="3.30.559.10">
    <property type="entry name" value="Chloramphenicol acetyltransferase-like domain"/>
    <property type="match status" value="2"/>
</dbReference>
<dbReference type="GO" id="GO:0016747">
    <property type="term" value="F:acyltransferase activity, transferring groups other than amino-acyl groups"/>
    <property type="evidence" value="ECO:0007669"/>
    <property type="project" value="UniProtKB-ARBA"/>
</dbReference>
<keyword evidence="1" id="KW-0808">Transferase</keyword>
<dbReference type="Proteomes" id="UP001054889">
    <property type="component" value="Unassembled WGS sequence"/>
</dbReference>
<evidence type="ECO:0000256" key="1">
    <source>
        <dbReference type="ARBA" id="ARBA00022679"/>
    </source>
</evidence>
<protein>
    <submittedName>
        <fullName evidence="3">Uncharacterized protein</fullName>
    </submittedName>
</protein>
<reference evidence="3" key="2">
    <citation type="submission" date="2021-12" db="EMBL/GenBank/DDBJ databases">
        <title>Resequencing data analysis of finger millet.</title>
        <authorList>
            <person name="Hatakeyama M."/>
            <person name="Aluri S."/>
            <person name="Balachadran M.T."/>
            <person name="Sivarajan S.R."/>
            <person name="Poveda L."/>
            <person name="Shimizu-Inatsugi R."/>
            <person name="Schlapbach R."/>
            <person name="Sreeman S.M."/>
            <person name="Shimizu K.K."/>
        </authorList>
    </citation>
    <scope>NUCLEOTIDE SEQUENCE</scope>
</reference>
<dbReference type="Pfam" id="PF02458">
    <property type="entry name" value="Transferase"/>
    <property type="match status" value="1"/>
</dbReference>
<proteinExistence type="predicted"/>
<evidence type="ECO:0000313" key="4">
    <source>
        <dbReference type="Proteomes" id="UP001054889"/>
    </source>
</evidence>
<keyword evidence="2" id="KW-0012">Acyltransferase</keyword>
<organism evidence="3 4">
    <name type="scientific">Eleusine coracana subsp. coracana</name>
    <dbReference type="NCBI Taxonomy" id="191504"/>
    <lineage>
        <taxon>Eukaryota</taxon>
        <taxon>Viridiplantae</taxon>
        <taxon>Streptophyta</taxon>
        <taxon>Embryophyta</taxon>
        <taxon>Tracheophyta</taxon>
        <taxon>Spermatophyta</taxon>
        <taxon>Magnoliopsida</taxon>
        <taxon>Liliopsida</taxon>
        <taxon>Poales</taxon>
        <taxon>Poaceae</taxon>
        <taxon>PACMAD clade</taxon>
        <taxon>Chloridoideae</taxon>
        <taxon>Cynodonteae</taxon>
        <taxon>Eleusininae</taxon>
        <taxon>Eleusine</taxon>
    </lineage>
</organism>
<comment type="caution">
    <text evidence="3">The sequence shown here is derived from an EMBL/GenBank/DDBJ whole genome shotgun (WGS) entry which is preliminary data.</text>
</comment>
<dbReference type="InterPro" id="IPR023213">
    <property type="entry name" value="CAT-like_dom_sf"/>
</dbReference>
<keyword evidence="4" id="KW-1185">Reference proteome</keyword>
<gene>
    <name evidence="3" type="primary">gb16320</name>
    <name evidence="3" type="ORF">PR202_gb16320</name>
</gene>
<sequence>MPPAPEQHPPAEAIRVVDTVLVHPAPPSPPETSLPLTFFDIFWLHAPPVQRVLFYRLDAGADVDAIISNLRDSLSQALHAFYPLAARLRLSPGTANRYELHYRPGDAVAFTVAEYNDDIDSLAADEPREVFKLAPLAPPLPEGVEGGTVLALQASGLALGVTVHHAACDGAASTHFLHTWAACCAGTTTGTQPPPVPPVIDRTLISDPTGLYDVHCPKAAPTTTEDDTKNKSVSDHLFATFVLSRAHLQRVKDLVAAEASRTRGVAPPPRCSSLVATLGLIWSCYQRAKPDSSTACGKTYLLFPVDHRSRTNPPLPEKYLGNCVGAALAFASKPDLAASSGAAGLWAACAAVAASIEEVTRGPVTEIMGLLQQRFVDAAAPTAGLLTMAGSPRFRVYDLDFGFGRPAKVDVVSVARTGAIAVAESRVGDGGMEVGLALPPDGMAAFRNCFADAIAGLDLDAGAS</sequence>
<dbReference type="SUPFAM" id="SSF52777">
    <property type="entry name" value="CoA-dependent acyltransferases"/>
    <property type="match status" value="2"/>
</dbReference>
<reference evidence="3" key="1">
    <citation type="journal article" date="2018" name="DNA Res.">
        <title>Multiple hybrid de novo genome assembly of finger millet, an orphan allotetraploid crop.</title>
        <authorList>
            <person name="Hatakeyama M."/>
            <person name="Aluri S."/>
            <person name="Balachadran M.T."/>
            <person name="Sivarajan S.R."/>
            <person name="Patrignani A."/>
            <person name="Gruter S."/>
            <person name="Poveda L."/>
            <person name="Shimizu-Inatsugi R."/>
            <person name="Baeten J."/>
            <person name="Francoijs K.J."/>
            <person name="Nataraja K.N."/>
            <person name="Reddy Y.A.N."/>
            <person name="Phadnis S."/>
            <person name="Ravikumar R.L."/>
            <person name="Schlapbach R."/>
            <person name="Sreeman S.M."/>
            <person name="Shimizu K.K."/>
        </authorList>
    </citation>
    <scope>NUCLEOTIDE SEQUENCE</scope>
</reference>
<evidence type="ECO:0000256" key="2">
    <source>
        <dbReference type="ARBA" id="ARBA00023315"/>
    </source>
</evidence>
<dbReference type="AlphaFoldDB" id="A0AAV5F066"/>